<comment type="caution">
    <text evidence="2">The sequence shown here is derived from an EMBL/GenBank/DDBJ whole genome shotgun (WGS) entry which is preliminary data.</text>
</comment>
<protein>
    <recommendedName>
        <fullName evidence="4">DUF2306 domain-containing protein</fullName>
    </recommendedName>
</protein>
<dbReference type="EMBL" id="JBHTIH010000004">
    <property type="protein sequence ID" value="MFD0739715.1"/>
    <property type="molecule type" value="Genomic_DNA"/>
</dbReference>
<proteinExistence type="predicted"/>
<gene>
    <name evidence="2" type="ORF">ACFQZQ_10530</name>
</gene>
<organism evidence="2 3">
    <name type="scientific">Lysobacter koreensis</name>
    <dbReference type="NCBI Taxonomy" id="266122"/>
    <lineage>
        <taxon>Bacteria</taxon>
        <taxon>Pseudomonadati</taxon>
        <taxon>Pseudomonadota</taxon>
        <taxon>Gammaproteobacteria</taxon>
        <taxon>Lysobacterales</taxon>
        <taxon>Lysobacteraceae</taxon>
        <taxon>Lysobacter</taxon>
    </lineage>
</organism>
<reference evidence="3" key="1">
    <citation type="journal article" date="2019" name="Int. J. Syst. Evol. Microbiol.">
        <title>The Global Catalogue of Microorganisms (GCM) 10K type strain sequencing project: providing services to taxonomists for standard genome sequencing and annotation.</title>
        <authorList>
            <consortium name="The Broad Institute Genomics Platform"/>
            <consortium name="The Broad Institute Genome Sequencing Center for Infectious Disease"/>
            <person name="Wu L."/>
            <person name="Ma J."/>
        </authorList>
    </citation>
    <scope>NUCLEOTIDE SEQUENCE [LARGE SCALE GENOMIC DNA]</scope>
    <source>
        <strain evidence="3">CCUG 55491</strain>
    </source>
</reference>
<name>A0ABW2YND9_9GAMM</name>
<evidence type="ECO:0008006" key="4">
    <source>
        <dbReference type="Google" id="ProtNLM"/>
    </source>
</evidence>
<keyword evidence="1" id="KW-0812">Transmembrane</keyword>
<dbReference type="RefSeq" id="WP_386812745.1">
    <property type="nucleotide sequence ID" value="NZ_JBHTIH010000004.1"/>
</dbReference>
<sequence length="126" mass="13589">MCLLSGVGVLALGIKAGAPLLMGFSAIGLFTGQDMLRKRRHRERLAAQPRWWLVEHYSAMLGNGIATHIAFLAIGLPRLLPAIDGAALHYAAWFGPVVVAIIAKVVIDRRWKPKARGAAPEMARAA</sequence>
<feature type="transmembrane region" description="Helical" evidence="1">
    <location>
        <begin position="87"/>
        <end position="107"/>
    </location>
</feature>
<evidence type="ECO:0000313" key="3">
    <source>
        <dbReference type="Proteomes" id="UP001597090"/>
    </source>
</evidence>
<keyword evidence="3" id="KW-1185">Reference proteome</keyword>
<evidence type="ECO:0000256" key="1">
    <source>
        <dbReference type="SAM" id="Phobius"/>
    </source>
</evidence>
<dbReference type="Proteomes" id="UP001597090">
    <property type="component" value="Unassembled WGS sequence"/>
</dbReference>
<accession>A0ABW2YND9</accession>
<keyword evidence="1" id="KW-1133">Transmembrane helix</keyword>
<evidence type="ECO:0000313" key="2">
    <source>
        <dbReference type="EMBL" id="MFD0739715.1"/>
    </source>
</evidence>
<feature type="transmembrane region" description="Helical" evidence="1">
    <location>
        <begin position="51"/>
        <end position="75"/>
    </location>
</feature>
<keyword evidence="1" id="KW-0472">Membrane</keyword>
<feature type="transmembrane region" description="Helical" evidence="1">
    <location>
        <begin position="6"/>
        <end position="30"/>
    </location>
</feature>